<dbReference type="AlphaFoldDB" id="A0A0F7SRK2"/>
<dbReference type="SMART" id="SM00325">
    <property type="entry name" value="RhoGEF"/>
    <property type="match status" value="1"/>
</dbReference>
<feature type="compositionally biased region" description="Low complexity" evidence="3">
    <location>
        <begin position="22"/>
        <end position="35"/>
    </location>
</feature>
<dbReference type="InterPro" id="IPR000219">
    <property type="entry name" value="DH_dom"/>
</dbReference>
<dbReference type="GO" id="GO:0005085">
    <property type="term" value="F:guanyl-nucleotide exchange factor activity"/>
    <property type="evidence" value="ECO:0007669"/>
    <property type="project" value="UniProtKB-KW"/>
</dbReference>
<feature type="domain" description="DH" evidence="5">
    <location>
        <begin position="358"/>
        <end position="549"/>
    </location>
</feature>
<feature type="region of interest" description="Disordered" evidence="3">
    <location>
        <begin position="261"/>
        <end position="299"/>
    </location>
</feature>
<dbReference type="SUPFAM" id="SSF50729">
    <property type="entry name" value="PH domain-like"/>
    <property type="match status" value="1"/>
</dbReference>
<dbReference type="PANTHER" id="PTHR46572">
    <property type="entry name" value="RHO1 GDP-GTP EXCHANGE PROTEIN 1-RELATED"/>
    <property type="match status" value="1"/>
</dbReference>
<feature type="compositionally biased region" description="Polar residues" evidence="3">
    <location>
        <begin position="154"/>
        <end position="163"/>
    </location>
</feature>
<evidence type="ECO:0000259" key="6">
    <source>
        <dbReference type="PROSITE" id="PS50219"/>
    </source>
</evidence>
<evidence type="ECO:0000259" key="5">
    <source>
        <dbReference type="PROSITE" id="PS50010"/>
    </source>
</evidence>
<dbReference type="InterPro" id="IPR001180">
    <property type="entry name" value="CNH_dom"/>
</dbReference>
<dbReference type="Gene3D" id="2.30.29.30">
    <property type="entry name" value="Pleckstrin-homology domain (PH domain)/Phosphotyrosine-binding domain (PTB)"/>
    <property type="match status" value="1"/>
</dbReference>
<dbReference type="PANTHER" id="PTHR46572:SF1">
    <property type="entry name" value="RHO1 GUANINE NUCLEOTIDE EXCHANGE FACTOR TUS1"/>
    <property type="match status" value="1"/>
</dbReference>
<keyword evidence="1" id="KW-0597">Phosphoprotein</keyword>
<dbReference type="CDD" id="cd00160">
    <property type="entry name" value="RhoGEF"/>
    <property type="match status" value="1"/>
</dbReference>
<dbReference type="PROSITE" id="PS50010">
    <property type="entry name" value="DH_2"/>
    <property type="match status" value="1"/>
</dbReference>
<evidence type="ECO:0000259" key="4">
    <source>
        <dbReference type="PROSITE" id="PS50003"/>
    </source>
</evidence>
<feature type="domain" description="PH" evidence="4">
    <location>
        <begin position="586"/>
        <end position="729"/>
    </location>
</feature>
<dbReference type="Pfam" id="PF00621">
    <property type="entry name" value="RhoGEF"/>
    <property type="match status" value="1"/>
</dbReference>
<name>A0A0F7SRK2_PHARH</name>
<keyword evidence="2" id="KW-0344">Guanine-nucleotide releasing factor</keyword>
<dbReference type="InterPro" id="IPR011993">
    <property type="entry name" value="PH-like_dom_sf"/>
</dbReference>
<dbReference type="PROSITE" id="PS50003">
    <property type="entry name" value="PH_DOMAIN"/>
    <property type="match status" value="1"/>
</dbReference>
<evidence type="ECO:0000256" key="3">
    <source>
        <dbReference type="SAM" id="MobiDB-lite"/>
    </source>
</evidence>
<dbReference type="InterPro" id="IPR041675">
    <property type="entry name" value="PH_5"/>
</dbReference>
<feature type="compositionally biased region" description="Polar residues" evidence="3">
    <location>
        <begin position="92"/>
        <end position="105"/>
    </location>
</feature>
<organism evidence="7">
    <name type="scientific">Phaffia rhodozyma</name>
    <name type="common">Yeast</name>
    <name type="synonym">Xanthophyllomyces dendrorhous</name>
    <dbReference type="NCBI Taxonomy" id="264483"/>
    <lineage>
        <taxon>Eukaryota</taxon>
        <taxon>Fungi</taxon>
        <taxon>Dikarya</taxon>
        <taxon>Basidiomycota</taxon>
        <taxon>Agaricomycotina</taxon>
        <taxon>Tremellomycetes</taxon>
        <taxon>Cystofilobasidiales</taxon>
        <taxon>Mrakiaceae</taxon>
        <taxon>Phaffia</taxon>
    </lineage>
</organism>
<evidence type="ECO:0000313" key="7">
    <source>
        <dbReference type="EMBL" id="CED84061.1"/>
    </source>
</evidence>
<dbReference type="SUPFAM" id="SSF48065">
    <property type="entry name" value="DBL homology domain (DH-domain)"/>
    <property type="match status" value="1"/>
</dbReference>
<accession>A0A0F7SRK2</accession>
<protein>
    <submittedName>
        <fullName evidence="7">RhoGEF GTPase</fullName>
    </submittedName>
</protein>
<dbReference type="PROSITE" id="PS50219">
    <property type="entry name" value="CNH"/>
    <property type="match status" value="1"/>
</dbReference>
<sequence>MTHSSGPNRPLPVPPVRPTPSPSSSLTSSPSSIRRPLNDNYSPTYSPRNPSRSSLSPTLPQIKRSAESVNARFHAFASASGSDPPPAFQHVSLHQHQYAPASSTPIEGYDSYVQHQPVHPQSPPFAPASPRSIRDQDSELSPFARPSTAGYPTHPSSASNFYTNHHKVRPTYEPGSAEQATQQSLYTKQCEQEERDKEEALIASLNGMELEEDRDRLLEAEEERIFKRAQEESVKMELSRQRNSTGWETWEIGIGNGTYEGLHTNGQFDQSDYYHQPPPPGSDQKEDPGMISTGLSSSDQHFNALSSSSKFFEDEFKAHAEIIQKLKDWQSGLLPAGLEWYELIPNETRTALSEKEVERQGLIWEIFRSEQEYVKNLEGGLNGYFTPIATVGPRLMPPEKVPTFIADIFHNINSIFPKHSKMVYHLQERQLESHPVVQSISDILIINLFDLLGDYEKYLKHYPYAEARLRREITKNHAFKKLVDDCGRSELVRKQDLASFLVSPLSRLSKLALALQRLLKITPNDHEDKEQIPVILELIDGMLRAVQPGVDAATAKVQAWHIAQRLRFRKGERNDLNLDLPSNQRALLYSGKVYRRQRNERDFHGWTDLFLILFDNYLLITKEETKSGGHPNNEEDTTYAVVSRPLPLEYLRLVGSENDPGEHRRDMIVDYQRKKPIKLSTILEPLVQPDRTVYPFHIEHKGNGQAYSLYVDTVASRKEWVSRLKHQITVRKVTSENNALYSMHTLTYSPRRQSLILTRPLSISRATESTQLTEPETPYLRTASSFSAVTLSPSSHRSSIPSVPSVATPKLGLNITCAGSFVAFGKRSFAVADSNGISIGYRDDAMSHRCIIESSSIIDLFVLQDLNRILVVATGTLYSYDLGKILVDANPDNWKITRKESGEVLSAWGENVNSVCKIGYREEILQIVYSCYNKLVGQTTLKALELVDNKPSRSQSLASAFHRQPKSNDKSKPATFRTVAEAVVSGPINNIGFFEKYLSLPTDKNGVIILDLMNPTRTISFPNISESSSSNPTISGLKHRVTSYSALLMHRISENAFLIVYETGGTWVDKQGSVLKDGAYITWEARAASAVVQGSNIVLFSKDGNFIEVRSMNSGRLLQVIETQKVRLISDNGPDRLVMGCYVENGQEKPFELAETVALPPFSEGTN</sequence>
<dbReference type="Gene3D" id="1.20.900.10">
    <property type="entry name" value="Dbl homology (DH) domain"/>
    <property type="match status" value="1"/>
</dbReference>
<dbReference type="Pfam" id="PF15405">
    <property type="entry name" value="PH_5"/>
    <property type="match status" value="1"/>
</dbReference>
<dbReference type="InterPro" id="IPR052233">
    <property type="entry name" value="Rho-type_GEFs"/>
</dbReference>
<dbReference type="SMART" id="SM00233">
    <property type="entry name" value="PH"/>
    <property type="match status" value="1"/>
</dbReference>
<feature type="region of interest" description="Disordered" evidence="3">
    <location>
        <begin position="1"/>
        <end position="192"/>
    </location>
</feature>
<feature type="compositionally biased region" description="Low complexity" evidence="3">
    <location>
        <begin position="46"/>
        <end position="60"/>
    </location>
</feature>
<evidence type="ECO:0000256" key="2">
    <source>
        <dbReference type="ARBA" id="ARBA00022658"/>
    </source>
</evidence>
<feature type="compositionally biased region" description="Polar residues" evidence="3">
    <location>
        <begin position="178"/>
        <end position="189"/>
    </location>
</feature>
<dbReference type="InterPro" id="IPR001849">
    <property type="entry name" value="PH_domain"/>
</dbReference>
<evidence type="ECO:0000256" key="1">
    <source>
        <dbReference type="ARBA" id="ARBA00022553"/>
    </source>
</evidence>
<dbReference type="Pfam" id="PF00780">
    <property type="entry name" value="CNH"/>
    <property type="match status" value="1"/>
</dbReference>
<feature type="compositionally biased region" description="Pro residues" evidence="3">
    <location>
        <begin position="9"/>
        <end position="21"/>
    </location>
</feature>
<dbReference type="InterPro" id="IPR035899">
    <property type="entry name" value="DBL_dom_sf"/>
</dbReference>
<reference evidence="7" key="1">
    <citation type="submission" date="2014-08" db="EMBL/GenBank/DDBJ databases">
        <authorList>
            <person name="Sharma Rahul"/>
            <person name="Thines Marco"/>
        </authorList>
    </citation>
    <scope>NUCLEOTIDE SEQUENCE</scope>
</reference>
<proteinExistence type="predicted"/>
<feature type="domain" description="CNH" evidence="6">
    <location>
        <begin position="812"/>
        <end position="1136"/>
    </location>
</feature>
<dbReference type="EMBL" id="LN483157">
    <property type="protein sequence ID" value="CED84061.1"/>
    <property type="molecule type" value="Genomic_DNA"/>
</dbReference>